<reference evidence="2 3" key="1">
    <citation type="submission" date="2023-11" db="EMBL/GenBank/DDBJ databases">
        <title>Paucibacter sp. nov., isolated from fresh soil in Korea.</title>
        <authorList>
            <person name="Le N.T.T."/>
        </authorList>
    </citation>
    <scope>NUCLEOTIDE SEQUENCE [LARGE SCALE GENOMIC DNA]</scope>
    <source>
        <strain evidence="2 3">R3-3</strain>
    </source>
</reference>
<accession>A0ABU5DEE2</accession>
<sequence>MSTPDSRVDAYIAKSAEFARPILEHLRAQIHAACPEAEETIKWSMPCFTVDGRILANMAAFKAHCAFGFWNREAGKDGGGDKGGEAMGQYGRITSLKDLPPKKELQAQIRQAAELAKSGVTRVREAKAPKPPAVAPEDLLTALSANPAAQATFDAFPPGKQRDYIEWITEAKQAATREKRLAQAVEWMAEGKSRNWKYEKC</sequence>
<dbReference type="Proteomes" id="UP001285263">
    <property type="component" value="Unassembled WGS sequence"/>
</dbReference>
<evidence type="ECO:0000313" key="2">
    <source>
        <dbReference type="EMBL" id="MDY0744120.1"/>
    </source>
</evidence>
<dbReference type="SUPFAM" id="SSF159888">
    <property type="entry name" value="YdhG-like"/>
    <property type="match status" value="1"/>
</dbReference>
<comment type="caution">
    <text evidence="2">The sequence shown here is derived from an EMBL/GenBank/DDBJ whole genome shotgun (WGS) entry which is preliminary data.</text>
</comment>
<evidence type="ECO:0000313" key="3">
    <source>
        <dbReference type="Proteomes" id="UP001285263"/>
    </source>
</evidence>
<keyword evidence="3" id="KW-1185">Reference proteome</keyword>
<evidence type="ECO:0000259" key="1">
    <source>
        <dbReference type="Pfam" id="PF08818"/>
    </source>
</evidence>
<name>A0ABU5DEE2_9BURK</name>
<gene>
    <name evidence="2" type="ORF">SNE35_06370</name>
</gene>
<proteinExistence type="predicted"/>
<dbReference type="RefSeq" id="WP_320422023.1">
    <property type="nucleotide sequence ID" value="NZ_JAXCLA010000002.1"/>
</dbReference>
<feature type="domain" description="YdhG-like" evidence="1">
    <location>
        <begin position="20"/>
        <end position="112"/>
    </location>
</feature>
<dbReference type="Gene3D" id="3.90.1150.200">
    <property type="match status" value="1"/>
</dbReference>
<dbReference type="EMBL" id="JAXCLA010000002">
    <property type="protein sequence ID" value="MDY0744120.1"/>
    <property type="molecule type" value="Genomic_DNA"/>
</dbReference>
<dbReference type="Pfam" id="PF08818">
    <property type="entry name" value="DUF1801"/>
    <property type="match status" value="1"/>
</dbReference>
<protein>
    <submittedName>
        <fullName evidence="2">YdeI/OmpD-associated family protein</fullName>
    </submittedName>
</protein>
<dbReference type="Pfam" id="PF13376">
    <property type="entry name" value="OmdA"/>
    <property type="match status" value="1"/>
</dbReference>
<dbReference type="InterPro" id="IPR014922">
    <property type="entry name" value="YdhG-like"/>
</dbReference>
<organism evidence="2 3">
    <name type="scientific">Roseateles agri</name>
    <dbReference type="NCBI Taxonomy" id="3098619"/>
    <lineage>
        <taxon>Bacteria</taxon>
        <taxon>Pseudomonadati</taxon>
        <taxon>Pseudomonadota</taxon>
        <taxon>Betaproteobacteria</taxon>
        <taxon>Burkholderiales</taxon>
        <taxon>Sphaerotilaceae</taxon>
        <taxon>Roseateles</taxon>
    </lineage>
</organism>